<evidence type="ECO:0000313" key="3">
    <source>
        <dbReference type="Proteomes" id="UP000729402"/>
    </source>
</evidence>
<feature type="region of interest" description="Disordered" evidence="1">
    <location>
        <begin position="1"/>
        <end position="22"/>
    </location>
</feature>
<keyword evidence="3" id="KW-1185">Reference proteome</keyword>
<dbReference type="Proteomes" id="UP000729402">
    <property type="component" value="Unassembled WGS sequence"/>
</dbReference>
<dbReference type="PANTHER" id="PTHR35751">
    <property type="match status" value="1"/>
</dbReference>
<dbReference type="OrthoDB" id="1863475at2759"/>
<organism evidence="2 3">
    <name type="scientific">Zizania palustris</name>
    <name type="common">Northern wild rice</name>
    <dbReference type="NCBI Taxonomy" id="103762"/>
    <lineage>
        <taxon>Eukaryota</taxon>
        <taxon>Viridiplantae</taxon>
        <taxon>Streptophyta</taxon>
        <taxon>Embryophyta</taxon>
        <taxon>Tracheophyta</taxon>
        <taxon>Spermatophyta</taxon>
        <taxon>Magnoliopsida</taxon>
        <taxon>Liliopsida</taxon>
        <taxon>Poales</taxon>
        <taxon>Poaceae</taxon>
        <taxon>BOP clade</taxon>
        <taxon>Oryzoideae</taxon>
        <taxon>Oryzeae</taxon>
        <taxon>Zizaniinae</taxon>
        <taxon>Zizania</taxon>
    </lineage>
</organism>
<accession>A0A8J5VPX0</accession>
<reference evidence="2" key="2">
    <citation type="submission" date="2021-02" db="EMBL/GenBank/DDBJ databases">
        <authorList>
            <person name="Kimball J.A."/>
            <person name="Haas M.W."/>
            <person name="Macchietto M."/>
            <person name="Kono T."/>
            <person name="Duquette J."/>
            <person name="Shao M."/>
        </authorList>
    </citation>
    <scope>NUCLEOTIDE SEQUENCE</scope>
    <source>
        <tissue evidence="2">Fresh leaf tissue</tissue>
    </source>
</reference>
<evidence type="ECO:0000256" key="1">
    <source>
        <dbReference type="SAM" id="MobiDB-lite"/>
    </source>
</evidence>
<dbReference type="PANTHER" id="PTHR35751:SF3">
    <property type="entry name" value="OS06G0530200 PROTEIN"/>
    <property type="match status" value="1"/>
</dbReference>
<comment type="caution">
    <text evidence="2">The sequence shown here is derived from an EMBL/GenBank/DDBJ whole genome shotgun (WGS) entry which is preliminary data.</text>
</comment>
<sequence>MTSCHPSSPRARQGLEDTLRQPEKSWAFPSACHENCLSVGDATHAAFPSHPHLLRRVGEATRKIPDQSLRRFVVAISDPPPNPDGEMPPRIPLIKFPKRNLKAPSPPAAQPADQHATLMSRLGAKLEAPSSSGEIKNYRFRSDVPSPPSHMAVGGPASLLPKRKALSEEEIEAIMQGGTF</sequence>
<dbReference type="EMBL" id="JAAALK010000283">
    <property type="protein sequence ID" value="KAG8075615.1"/>
    <property type="molecule type" value="Genomic_DNA"/>
</dbReference>
<feature type="compositionally biased region" description="Basic and acidic residues" evidence="1">
    <location>
        <begin position="13"/>
        <end position="22"/>
    </location>
</feature>
<dbReference type="AlphaFoldDB" id="A0A8J5VPX0"/>
<gene>
    <name evidence="2" type="ORF">GUJ93_ZPchr0006g44772</name>
</gene>
<protein>
    <submittedName>
        <fullName evidence="2">Uncharacterized protein</fullName>
    </submittedName>
</protein>
<name>A0A8J5VPX0_ZIZPA</name>
<proteinExistence type="predicted"/>
<evidence type="ECO:0000313" key="2">
    <source>
        <dbReference type="EMBL" id="KAG8075615.1"/>
    </source>
</evidence>
<reference evidence="2" key="1">
    <citation type="journal article" date="2021" name="bioRxiv">
        <title>Whole Genome Assembly and Annotation of Northern Wild Rice, Zizania palustris L., Supports a Whole Genome Duplication in the Zizania Genus.</title>
        <authorList>
            <person name="Haas M."/>
            <person name="Kono T."/>
            <person name="Macchietto M."/>
            <person name="Millas R."/>
            <person name="McGilp L."/>
            <person name="Shao M."/>
            <person name="Duquette J."/>
            <person name="Hirsch C.N."/>
            <person name="Kimball J."/>
        </authorList>
    </citation>
    <scope>NUCLEOTIDE SEQUENCE</scope>
    <source>
        <tissue evidence="2">Fresh leaf tissue</tissue>
    </source>
</reference>